<comment type="caution">
    <text evidence="12">The sequence shown here is derived from an EMBL/GenBank/DDBJ whole genome shotgun (WGS) entry which is preliminary data.</text>
</comment>
<keyword evidence="4" id="KW-0547">Nucleotide-binding</keyword>
<evidence type="ECO:0000256" key="8">
    <source>
        <dbReference type="ARBA" id="ARBA00023118"/>
    </source>
</evidence>
<accession>A0ABT2WVI6</accession>
<dbReference type="RefSeq" id="WP_263389822.1">
    <property type="nucleotide sequence ID" value="NZ_JAOVQN010000024.1"/>
</dbReference>
<dbReference type="Proteomes" id="UP001321014">
    <property type="component" value="Unassembled WGS sequence"/>
</dbReference>
<keyword evidence="6" id="KW-0460">Magnesium</keyword>
<evidence type="ECO:0000256" key="3">
    <source>
        <dbReference type="ARBA" id="ARBA00022723"/>
    </source>
</evidence>
<evidence type="ECO:0000256" key="6">
    <source>
        <dbReference type="ARBA" id="ARBA00022842"/>
    </source>
</evidence>
<dbReference type="InterPro" id="IPR006116">
    <property type="entry name" value="NT_2-5OAS_ClassI-CCAase"/>
</dbReference>
<comment type="catalytic activity">
    <reaction evidence="10">
        <text>GTP + ATP = 3',3'-cGAMP + 2 diphosphate</text>
        <dbReference type="Rhea" id="RHEA:35647"/>
        <dbReference type="ChEBI" id="CHEBI:30616"/>
        <dbReference type="ChEBI" id="CHEBI:33019"/>
        <dbReference type="ChEBI" id="CHEBI:37565"/>
        <dbReference type="ChEBI" id="CHEBI:71501"/>
    </reaction>
    <physiologicalReaction direction="left-to-right" evidence="10">
        <dbReference type="Rhea" id="RHEA:35648"/>
    </physiologicalReaction>
</comment>
<evidence type="ECO:0000256" key="2">
    <source>
        <dbReference type="ARBA" id="ARBA00022695"/>
    </source>
</evidence>
<sequence>MNAPAGKKITTKEEALRALVDEISIPPSYDEKARTRYRSIGEWLDRPASTIHGLGPVISSQGSFALGTVIRPVGDGDAYDVDVVCSLKHGSKSKMSQEELKQAVGVEIHGYAKAQNMSSEPDDARRCWTLEYQDSANFHMDILPGIPARDDFTTQMRGYSPDVGLVQRLSETAIGITDKKHPGYHFRGAEWLISNPKGYAGWFRVRQETVLEEARLRMNAEGRAYAKVEEIPSYEVRTPLQDAIKLLKRHRDVMFDGDKHKPISIIITTIAAEAYQGERTISDTLKNILPKMERRIAELGDPAVISNPSYPRENFADKWGEVSEKRRNFEKWVSRARQDFLSYLTVSRFNEFPEPFKAAMTEATIRKVSPKLGLAAAMIAAGTTAAVAEAQKVEAEGNATKPWLDIE</sequence>
<keyword evidence="8" id="KW-0051">Antiviral defense</keyword>
<evidence type="ECO:0000313" key="13">
    <source>
        <dbReference type="Proteomes" id="UP001321014"/>
    </source>
</evidence>
<reference evidence="12 13" key="1">
    <citation type="submission" date="2022-10" db="EMBL/GenBank/DDBJ databases">
        <title>Ruegeria sp. nov., isolated from ocean surface water.</title>
        <authorList>
            <person name="He W."/>
            <person name="Wang L."/>
            <person name="Zhang D.-F."/>
        </authorList>
    </citation>
    <scope>NUCLEOTIDE SEQUENCE [LARGE SCALE GENOMIC DNA]</scope>
    <source>
        <strain evidence="12 13">WL0004</strain>
    </source>
</reference>
<dbReference type="CDD" id="cd05400">
    <property type="entry name" value="NT_2-5OAS_ClassI-CCAase"/>
    <property type="match status" value="1"/>
</dbReference>
<evidence type="ECO:0000259" key="11">
    <source>
        <dbReference type="Pfam" id="PF21654"/>
    </source>
</evidence>
<feature type="domain" description="Cyclic GMP-AMP synthase DncV-like nucleotidyltransferase" evidence="11">
    <location>
        <begin position="58"/>
        <end position="142"/>
    </location>
</feature>
<keyword evidence="2" id="KW-0548">Nucleotidyltransferase</keyword>
<evidence type="ECO:0000256" key="7">
    <source>
        <dbReference type="ARBA" id="ARBA00023080"/>
    </source>
</evidence>
<keyword evidence="3" id="KW-0479">Metal-binding</keyword>
<keyword evidence="7" id="KW-0546">Nucleotide metabolism</keyword>
<dbReference type="Pfam" id="PF21654">
    <property type="entry name" value="DncV-like_NTFase"/>
    <property type="match status" value="1"/>
</dbReference>
<dbReference type="InterPro" id="IPR048445">
    <property type="entry name" value="DncV-like_NTFase"/>
</dbReference>
<protein>
    <recommendedName>
        <fullName evidence="9">Cyclic GMP-AMP synthase</fullName>
    </recommendedName>
</protein>
<evidence type="ECO:0000256" key="10">
    <source>
        <dbReference type="ARBA" id="ARBA00048304"/>
    </source>
</evidence>
<dbReference type="EMBL" id="JAOVQN010000024">
    <property type="protein sequence ID" value="MCU9839930.1"/>
    <property type="molecule type" value="Genomic_DNA"/>
</dbReference>
<evidence type="ECO:0000256" key="9">
    <source>
        <dbReference type="ARBA" id="ARBA00044145"/>
    </source>
</evidence>
<name>A0ABT2WVI6_9RHOB</name>
<gene>
    <name evidence="12" type="ORF">OEZ49_19335</name>
</gene>
<evidence type="ECO:0000256" key="1">
    <source>
        <dbReference type="ARBA" id="ARBA00022679"/>
    </source>
</evidence>
<keyword evidence="13" id="KW-1185">Reference proteome</keyword>
<evidence type="ECO:0000313" key="12">
    <source>
        <dbReference type="EMBL" id="MCU9839930.1"/>
    </source>
</evidence>
<keyword evidence="5" id="KW-0067">ATP-binding</keyword>
<evidence type="ECO:0000256" key="5">
    <source>
        <dbReference type="ARBA" id="ARBA00022840"/>
    </source>
</evidence>
<evidence type="ECO:0000256" key="4">
    <source>
        <dbReference type="ARBA" id="ARBA00022741"/>
    </source>
</evidence>
<keyword evidence="1" id="KW-0808">Transferase</keyword>
<organism evidence="12 13">
    <name type="scientific">Ruegeria marisflavi</name>
    <dbReference type="NCBI Taxonomy" id="2984152"/>
    <lineage>
        <taxon>Bacteria</taxon>
        <taxon>Pseudomonadati</taxon>
        <taxon>Pseudomonadota</taxon>
        <taxon>Alphaproteobacteria</taxon>
        <taxon>Rhodobacterales</taxon>
        <taxon>Roseobacteraceae</taxon>
        <taxon>Ruegeria</taxon>
    </lineage>
</organism>
<proteinExistence type="predicted"/>